<gene>
    <name evidence="1" type="ORF">FCALED_LOCUS13332</name>
</gene>
<accession>A0A9N9N1W5</accession>
<dbReference type="AlphaFoldDB" id="A0A9N9N1W5"/>
<sequence length="58" mass="6709">MVVLVRDLKTYYRYSAYAENVGWNYPNGASAMQGHRNNIFNPVYRRFGYGTSSIRAIV</sequence>
<dbReference type="Gene3D" id="3.40.33.10">
    <property type="entry name" value="CAP"/>
    <property type="match status" value="1"/>
</dbReference>
<organism evidence="1 2">
    <name type="scientific">Funneliformis caledonium</name>
    <dbReference type="NCBI Taxonomy" id="1117310"/>
    <lineage>
        <taxon>Eukaryota</taxon>
        <taxon>Fungi</taxon>
        <taxon>Fungi incertae sedis</taxon>
        <taxon>Mucoromycota</taxon>
        <taxon>Glomeromycotina</taxon>
        <taxon>Glomeromycetes</taxon>
        <taxon>Glomerales</taxon>
        <taxon>Glomeraceae</taxon>
        <taxon>Funneliformis</taxon>
    </lineage>
</organism>
<name>A0A9N9N1W5_9GLOM</name>
<comment type="caution">
    <text evidence="1">The sequence shown here is derived from an EMBL/GenBank/DDBJ whole genome shotgun (WGS) entry which is preliminary data.</text>
</comment>
<reference evidence="1" key="1">
    <citation type="submission" date="2021-06" db="EMBL/GenBank/DDBJ databases">
        <authorList>
            <person name="Kallberg Y."/>
            <person name="Tangrot J."/>
            <person name="Rosling A."/>
        </authorList>
    </citation>
    <scope>NUCLEOTIDE SEQUENCE</scope>
    <source>
        <strain evidence="1">UK204</strain>
    </source>
</reference>
<evidence type="ECO:0000313" key="2">
    <source>
        <dbReference type="Proteomes" id="UP000789570"/>
    </source>
</evidence>
<evidence type="ECO:0000313" key="1">
    <source>
        <dbReference type="EMBL" id="CAG8698089.1"/>
    </source>
</evidence>
<keyword evidence="2" id="KW-1185">Reference proteome</keyword>
<dbReference type="EMBL" id="CAJVPQ010007565">
    <property type="protein sequence ID" value="CAG8698089.1"/>
    <property type="molecule type" value="Genomic_DNA"/>
</dbReference>
<dbReference type="Proteomes" id="UP000789570">
    <property type="component" value="Unassembled WGS sequence"/>
</dbReference>
<dbReference type="InterPro" id="IPR035940">
    <property type="entry name" value="CAP_sf"/>
</dbReference>
<protein>
    <submittedName>
        <fullName evidence="1">14259_t:CDS:1</fullName>
    </submittedName>
</protein>
<proteinExistence type="predicted"/>